<dbReference type="GO" id="GO:0006310">
    <property type="term" value="P:DNA recombination"/>
    <property type="evidence" value="ECO:0007669"/>
    <property type="project" value="TreeGrafter"/>
</dbReference>
<organism evidence="13 14">
    <name type="scientific">Bathycoccus prasinos</name>
    <dbReference type="NCBI Taxonomy" id="41875"/>
    <lineage>
        <taxon>Eukaryota</taxon>
        <taxon>Viridiplantae</taxon>
        <taxon>Chlorophyta</taxon>
        <taxon>Mamiellophyceae</taxon>
        <taxon>Mamiellales</taxon>
        <taxon>Bathycoccaceae</taxon>
        <taxon>Bathycoccus</taxon>
    </lineage>
</organism>
<evidence type="ECO:0000256" key="2">
    <source>
        <dbReference type="ARBA" id="ARBA00001946"/>
    </source>
</evidence>
<keyword evidence="9 10" id="KW-0413">Isomerase</keyword>
<evidence type="ECO:0000256" key="4">
    <source>
        <dbReference type="ARBA" id="ARBA00012891"/>
    </source>
</evidence>
<dbReference type="GO" id="GO:0003677">
    <property type="term" value="F:DNA binding"/>
    <property type="evidence" value="ECO:0007669"/>
    <property type="project" value="UniProtKB-KW"/>
</dbReference>
<feature type="region of interest" description="Disordered" evidence="11">
    <location>
        <begin position="439"/>
        <end position="460"/>
    </location>
</feature>
<dbReference type="InterPro" id="IPR013824">
    <property type="entry name" value="Topo_IA_cen_sub1"/>
</dbReference>
<dbReference type="KEGG" id="bpg:Bathy05g03570"/>
<dbReference type="CDD" id="cd00186">
    <property type="entry name" value="TOP1Ac"/>
    <property type="match status" value="1"/>
</dbReference>
<evidence type="ECO:0000256" key="10">
    <source>
        <dbReference type="RuleBase" id="RU362092"/>
    </source>
</evidence>
<dbReference type="PROSITE" id="PS00396">
    <property type="entry name" value="TOPO_IA_1"/>
    <property type="match status" value="1"/>
</dbReference>
<comment type="catalytic activity">
    <reaction evidence="1 10">
        <text>ATP-independent breakage of single-stranded DNA, followed by passage and rejoining.</text>
        <dbReference type="EC" id="5.6.2.1"/>
    </reaction>
</comment>
<dbReference type="InterPro" id="IPR023405">
    <property type="entry name" value="Topo_IA_core_domain"/>
</dbReference>
<evidence type="ECO:0000313" key="14">
    <source>
        <dbReference type="Proteomes" id="UP000198341"/>
    </source>
</evidence>
<dbReference type="InterPro" id="IPR023406">
    <property type="entry name" value="Topo_IA_AS"/>
</dbReference>
<keyword evidence="8 10" id="KW-0238">DNA-binding</keyword>
<evidence type="ECO:0000256" key="9">
    <source>
        <dbReference type="ARBA" id="ARBA00023235"/>
    </source>
</evidence>
<dbReference type="InterPro" id="IPR006171">
    <property type="entry name" value="TOPRIM_dom"/>
</dbReference>
<sequence>MGDDEEDKGGSGERGVFTCLHVAEKPSLAKSIAQLLSSSSSSSLDDCDEKSSLGNKRGTGLKTKKTTVGSIEIHEFYRPFLRKKCLHRFTSVAGHVCSIDFPDKFQDWDLDPKLLFDCKTEKKVTAGRIRGSLEREARTCDALVLWLDCDREGENICFEVMDAVVPRMRGGGGRYENVYRAKFSAISKPSVENAMKNLTKPNKNESDAVDARQELDLKMGVAFTRFQTKYFQDKFSGFDSRCVSYGPCQTPTLGFCVKRHLEIIRFVPESFWRLKLNLPTVAAASLKQSDDDVVIVDDDNGMATKTTSYEIAEWKWHRERVFDESSAISLEALCSDFLKKKDKKGTLVGTIRSKQSKRPPPGMNTVEMLKTCSKMGIGAHRAMQIAERLYLDGFISYPRTESSAYPPGFDFKSIVASQTSNDEWGDVAKKILSFSSIRKPSGGQDAGDHPPITPAGRFGNRNSMNGEMFRVYELISRHFLATLLPDLVLENIESEIVIAESERWKAKGVKILDFGWTEALPRRAPKLKIIPDAYQLSDNESKNNKSRDVDVISVTIERGETQPPNYLTESELIGTMEKNGIGTDASIPTHINTVEARKYCEIVPRDGRRVIPTDLGITLCRAYASIDEELALPTVRAHIEKQLDLIAEGKADKNAVVSQALMQIKAKFIHFEKNIAIVDNLFEASFASPKELQSTPHTVCGRCRRYLKLQASGRRHGRKTFRLFCETEAETFECPRNASSIKPWSGRFCEICDFELSIYETSDGERAYPFCPFCYNHPPDFGTSSSKSGGCPHSVLHPIVSERAIAPCPNCEKETAKDPYYLANATLGAAGSSSTAASVVSLPQLLLDPILRKGGRWRLNCTKCDLIVGLPKGLKKVEVSDEHECSACDAKCLIMTKIYGERDETEEFEKIACCFCEDDIRETSTVQFASSLSLGGGGGGRGGRGGGRR</sequence>
<dbReference type="InterPro" id="IPR013826">
    <property type="entry name" value="Topo_IA_cen_sub3"/>
</dbReference>
<protein>
    <recommendedName>
        <fullName evidence="4 10">DNA topoisomerase</fullName>
        <ecNumber evidence="4 10">5.6.2.1</ecNumber>
    </recommendedName>
</protein>
<dbReference type="SMART" id="SM00437">
    <property type="entry name" value="TOP1Ac"/>
    <property type="match status" value="1"/>
</dbReference>
<dbReference type="InterPro" id="IPR034144">
    <property type="entry name" value="TOPRIM_TopoIII"/>
</dbReference>
<keyword evidence="5" id="KW-0479">Metal-binding</keyword>
<feature type="compositionally biased region" description="Low complexity" evidence="11">
    <location>
        <begin position="52"/>
        <end position="61"/>
    </location>
</feature>
<dbReference type="GO" id="GO:0006265">
    <property type="term" value="P:DNA topological change"/>
    <property type="evidence" value="ECO:0007669"/>
    <property type="project" value="InterPro"/>
</dbReference>
<dbReference type="EC" id="5.6.2.1" evidence="4 10"/>
<dbReference type="Pfam" id="PF01751">
    <property type="entry name" value="Toprim"/>
    <property type="match status" value="1"/>
</dbReference>
<evidence type="ECO:0000256" key="6">
    <source>
        <dbReference type="ARBA" id="ARBA00022833"/>
    </source>
</evidence>
<name>K8F5K0_9CHLO</name>
<comment type="cofactor">
    <cofactor evidence="2">
        <name>Mg(2+)</name>
        <dbReference type="ChEBI" id="CHEBI:18420"/>
    </cofactor>
</comment>
<dbReference type="STRING" id="41875.K8F5K0"/>
<comment type="function">
    <text evidence="10">Introduces a single-strand break via transesterification at a target site in duplex DNA. Releases the supercoiling and torsional tension of DNA introduced during the DNA replication and transcription by transiently cleaving and rejoining one strand of the DNA duplex. The scissile phosphodiester is attacked by the catalytic tyrosine of the enzyme, resulting in the formation of a DNA-(5'-phosphotyrosyl)-enzyme intermediate and the expulsion of a 3'-OH DNA strand.</text>
</comment>
<dbReference type="GO" id="GO:0006281">
    <property type="term" value="P:DNA repair"/>
    <property type="evidence" value="ECO:0007669"/>
    <property type="project" value="TreeGrafter"/>
</dbReference>
<dbReference type="GO" id="GO:0003917">
    <property type="term" value="F:DNA topoisomerase type I (single strand cut, ATP-independent) activity"/>
    <property type="evidence" value="ECO:0007669"/>
    <property type="project" value="UniProtKB-EC"/>
</dbReference>
<dbReference type="AlphaFoldDB" id="K8F5K0"/>
<keyword evidence="6" id="KW-0862">Zinc</keyword>
<keyword evidence="7 10" id="KW-0799">Topoisomerase</keyword>
<dbReference type="InterPro" id="IPR013497">
    <property type="entry name" value="Topo_IA_cen"/>
</dbReference>
<evidence type="ECO:0000256" key="11">
    <source>
        <dbReference type="SAM" id="MobiDB-lite"/>
    </source>
</evidence>
<accession>K8F5K0</accession>
<dbReference type="GO" id="GO:0046872">
    <property type="term" value="F:metal ion binding"/>
    <property type="evidence" value="ECO:0007669"/>
    <property type="project" value="UniProtKB-KW"/>
</dbReference>
<evidence type="ECO:0000256" key="3">
    <source>
        <dbReference type="ARBA" id="ARBA00009446"/>
    </source>
</evidence>
<dbReference type="eggNOG" id="KOG1957">
    <property type="taxonomic scope" value="Eukaryota"/>
</dbReference>
<dbReference type="SUPFAM" id="SSF56712">
    <property type="entry name" value="Prokaryotic type I DNA topoisomerase"/>
    <property type="match status" value="1"/>
</dbReference>
<dbReference type="GeneID" id="19015860"/>
<evidence type="ECO:0000256" key="8">
    <source>
        <dbReference type="ARBA" id="ARBA00023125"/>
    </source>
</evidence>
<dbReference type="CDD" id="cd03362">
    <property type="entry name" value="TOPRIM_TopoIA_TopoIII"/>
    <property type="match status" value="1"/>
</dbReference>
<dbReference type="GO" id="GO:0005634">
    <property type="term" value="C:nucleus"/>
    <property type="evidence" value="ECO:0007669"/>
    <property type="project" value="TreeGrafter"/>
</dbReference>
<dbReference type="InterPro" id="IPR003601">
    <property type="entry name" value="Topo_IA_2"/>
</dbReference>
<dbReference type="Pfam" id="PF01131">
    <property type="entry name" value="Topoisom_bac"/>
    <property type="match status" value="1"/>
</dbReference>
<evidence type="ECO:0000313" key="13">
    <source>
        <dbReference type="EMBL" id="CCO16833.1"/>
    </source>
</evidence>
<dbReference type="Gene3D" id="2.70.20.10">
    <property type="entry name" value="Topoisomerase I, domain 3"/>
    <property type="match status" value="1"/>
</dbReference>
<dbReference type="SMART" id="SM00436">
    <property type="entry name" value="TOP1Bc"/>
    <property type="match status" value="1"/>
</dbReference>
<dbReference type="PANTHER" id="PTHR11390:SF20">
    <property type="entry name" value="DNA TOPOISOMERASE 3-BETA-1"/>
    <property type="match status" value="1"/>
</dbReference>
<evidence type="ECO:0000259" key="12">
    <source>
        <dbReference type="PROSITE" id="PS52039"/>
    </source>
</evidence>
<reference evidence="13 14" key="1">
    <citation type="submission" date="2011-10" db="EMBL/GenBank/DDBJ databases">
        <authorList>
            <person name="Genoscope - CEA"/>
        </authorList>
    </citation>
    <scope>NUCLEOTIDE SEQUENCE [LARGE SCALE GENOMIC DNA]</scope>
    <source>
        <strain evidence="13 14">RCC 1105</strain>
    </source>
</reference>
<dbReference type="Proteomes" id="UP000198341">
    <property type="component" value="Chromosome 5"/>
</dbReference>
<feature type="domain" description="Topo IA-type catalytic" evidence="12">
    <location>
        <begin position="202"/>
        <end position="669"/>
    </location>
</feature>
<proteinExistence type="inferred from homology"/>
<dbReference type="InterPro" id="IPR003602">
    <property type="entry name" value="Topo_IA_DNA-bd_dom"/>
</dbReference>
<dbReference type="Gene3D" id="1.10.290.10">
    <property type="entry name" value="Topoisomerase I, domain 4"/>
    <property type="match status" value="1"/>
</dbReference>
<dbReference type="OrthoDB" id="430051at2759"/>
<dbReference type="InterPro" id="IPR013825">
    <property type="entry name" value="Topo_IA_cen_sub2"/>
</dbReference>
<dbReference type="FunFam" id="1.10.290.10:FF:000003">
    <property type="entry name" value="DNA topoisomerase"/>
    <property type="match status" value="1"/>
</dbReference>
<evidence type="ECO:0000256" key="1">
    <source>
        <dbReference type="ARBA" id="ARBA00000213"/>
    </source>
</evidence>
<gene>
    <name evidence="13" type="ORF">Bathy05g03570</name>
</gene>
<dbReference type="PRINTS" id="PR00417">
    <property type="entry name" value="PRTPISMRASEI"/>
</dbReference>
<evidence type="ECO:0000256" key="5">
    <source>
        <dbReference type="ARBA" id="ARBA00022723"/>
    </source>
</evidence>
<dbReference type="EMBL" id="FO082274">
    <property type="protein sequence ID" value="CCO16833.1"/>
    <property type="molecule type" value="Genomic_DNA"/>
</dbReference>
<dbReference type="Gene3D" id="1.10.460.10">
    <property type="entry name" value="Topoisomerase I, domain 2"/>
    <property type="match status" value="1"/>
</dbReference>
<dbReference type="PROSITE" id="PS52039">
    <property type="entry name" value="TOPO_IA_2"/>
    <property type="match status" value="1"/>
</dbReference>
<comment type="similarity">
    <text evidence="3 10">Belongs to the type IA topoisomerase family.</text>
</comment>
<dbReference type="RefSeq" id="XP_007513275.1">
    <property type="nucleotide sequence ID" value="XM_007513213.1"/>
</dbReference>
<dbReference type="SMART" id="SM00493">
    <property type="entry name" value="TOPRIM"/>
    <property type="match status" value="1"/>
</dbReference>
<dbReference type="Gene3D" id="3.40.50.140">
    <property type="match status" value="1"/>
</dbReference>
<dbReference type="PANTHER" id="PTHR11390">
    <property type="entry name" value="PROKARYOTIC DNA TOPOISOMERASE"/>
    <property type="match status" value="1"/>
</dbReference>
<dbReference type="InterPro" id="IPR000380">
    <property type="entry name" value="Topo_IA"/>
</dbReference>
<feature type="region of interest" description="Disordered" evidence="11">
    <location>
        <begin position="40"/>
        <end position="61"/>
    </location>
</feature>
<keyword evidence="14" id="KW-1185">Reference proteome</keyword>
<evidence type="ECO:0000256" key="7">
    <source>
        <dbReference type="ARBA" id="ARBA00023029"/>
    </source>
</evidence>